<evidence type="ECO:0000256" key="4">
    <source>
        <dbReference type="ARBA" id="ARBA00023186"/>
    </source>
</evidence>
<dbReference type="InterPro" id="IPR038397">
    <property type="entry name" value="TBCC_N_sf"/>
</dbReference>
<dbReference type="GO" id="GO:0007021">
    <property type="term" value="P:tubulin complex assembly"/>
    <property type="evidence" value="ECO:0007669"/>
    <property type="project" value="TreeGrafter"/>
</dbReference>
<dbReference type="InterPro" id="IPR016098">
    <property type="entry name" value="CAP/MinC_C"/>
</dbReference>
<dbReference type="GO" id="GO:0007023">
    <property type="term" value="P:post-chaperonin tubulin folding pathway"/>
    <property type="evidence" value="ECO:0007669"/>
    <property type="project" value="InterPro"/>
</dbReference>
<dbReference type="Proteomes" id="UP001211907">
    <property type="component" value="Unassembled WGS sequence"/>
</dbReference>
<comment type="similarity">
    <text evidence="2">Belongs to the TBCC family.</text>
</comment>
<dbReference type="SMART" id="SM00673">
    <property type="entry name" value="CARP"/>
    <property type="match status" value="1"/>
</dbReference>
<sequence length="359" mass="38994">MTTPAQTTQTTTAPPATTTVAAAEFSISFEAEVGAIRALLVSNPSETRARIAALEKRIVDAQHFLPPYDLRVSLAVSVYTIADLSAQLSTNTATTRPKFSFSKKTATVKTKQEVPAALAFDHVAEPFRDAPIFSPPETATVIADRHDATIRPTASTVPCAEVYLFNLTNCFVDLRLVSPTAAVHVKNLGHCVVLVGAVKGSILLDFVKDSLLVIACRQFRMHNSSSTRILLHISSKPIIEDCKSLVFGAYTYATLSDSLIHPADSVSNHNHHSLVTWHELTFAADLGDEEGSDGRWGQVEDFNWLKQGESPNWRQVCDGEAVVDLGPGVNASAIANEDGNFDSQSDLIYVLREADRVKF</sequence>
<reference evidence="6" key="1">
    <citation type="submission" date="2020-05" db="EMBL/GenBank/DDBJ databases">
        <title>Phylogenomic resolution of chytrid fungi.</title>
        <authorList>
            <person name="Stajich J.E."/>
            <person name="Amses K."/>
            <person name="Simmons R."/>
            <person name="Seto K."/>
            <person name="Myers J."/>
            <person name="Bonds A."/>
            <person name="Quandt C.A."/>
            <person name="Barry K."/>
            <person name="Liu P."/>
            <person name="Grigoriev I."/>
            <person name="Longcore J.E."/>
            <person name="James T.Y."/>
        </authorList>
    </citation>
    <scope>NUCLEOTIDE SEQUENCE</scope>
    <source>
        <strain evidence="6">JEL0513</strain>
    </source>
</reference>
<proteinExistence type="inferred from homology"/>
<dbReference type="InterPro" id="IPR006599">
    <property type="entry name" value="CARP_motif"/>
</dbReference>
<evidence type="ECO:0000256" key="3">
    <source>
        <dbReference type="ARBA" id="ARBA00022490"/>
    </source>
</evidence>
<gene>
    <name evidence="6" type="ORF">HK100_006507</name>
</gene>
<name>A0AAD5SQJ0_9FUNG</name>
<protein>
    <recommendedName>
        <fullName evidence="5">C-CAP/cofactor C-like domain-containing protein</fullName>
    </recommendedName>
</protein>
<dbReference type="InterPro" id="IPR012945">
    <property type="entry name" value="Tubulin-bd_cofactor_C_dom"/>
</dbReference>
<evidence type="ECO:0000256" key="2">
    <source>
        <dbReference type="ARBA" id="ARBA00008848"/>
    </source>
</evidence>
<comment type="subcellular location">
    <subcellularLocation>
        <location evidence="1">Cytoplasm</location>
    </subcellularLocation>
</comment>
<organism evidence="6 7">
    <name type="scientific">Physocladia obscura</name>
    <dbReference type="NCBI Taxonomy" id="109957"/>
    <lineage>
        <taxon>Eukaryota</taxon>
        <taxon>Fungi</taxon>
        <taxon>Fungi incertae sedis</taxon>
        <taxon>Chytridiomycota</taxon>
        <taxon>Chytridiomycota incertae sedis</taxon>
        <taxon>Chytridiomycetes</taxon>
        <taxon>Chytridiales</taxon>
        <taxon>Chytriomycetaceae</taxon>
        <taxon>Physocladia</taxon>
    </lineage>
</organism>
<evidence type="ECO:0000259" key="5">
    <source>
        <dbReference type="PROSITE" id="PS51329"/>
    </source>
</evidence>
<accession>A0AAD5SQJ0</accession>
<keyword evidence="3" id="KW-0963">Cytoplasm</keyword>
<dbReference type="Pfam" id="PF07986">
    <property type="entry name" value="TBCC"/>
    <property type="match status" value="1"/>
</dbReference>
<evidence type="ECO:0000256" key="1">
    <source>
        <dbReference type="ARBA" id="ARBA00004496"/>
    </source>
</evidence>
<dbReference type="PANTHER" id="PTHR15139">
    <property type="entry name" value="TUBULIN FOLDING COFACTOR C"/>
    <property type="match status" value="1"/>
</dbReference>
<feature type="domain" description="C-CAP/cofactor C-like" evidence="5">
    <location>
        <begin position="115"/>
        <end position="304"/>
    </location>
</feature>
<evidence type="ECO:0000313" key="6">
    <source>
        <dbReference type="EMBL" id="KAJ3093649.1"/>
    </source>
</evidence>
<dbReference type="Gene3D" id="2.160.20.70">
    <property type="match status" value="1"/>
</dbReference>
<comment type="caution">
    <text evidence="6">The sequence shown here is derived from an EMBL/GenBank/DDBJ whole genome shotgun (WGS) entry which is preliminary data.</text>
</comment>
<dbReference type="Gene3D" id="1.20.58.1250">
    <property type="entry name" value="Tubulin Binding Cofactor C, N-terminal domain"/>
    <property type="match status" value="1"/>
</dbReference>
<dbReference type="AlphaFoldDB" id="A0AAD5SQJ0"/>
<dbReference type="GO" id="GO:0005737">
    <property type="term" value="C:cytoplasm"/>
    <property type="evidence" value="ECO:0007669"/>
    <property type="project" value="UniProtKB-SubCell"/>
</dbReference>
<dbReference type="EMBL" id="JADGJH010003013">
    <property type="protein sequence ID" value="KAJ3093649.1"/>
    <property type="molecule type" value="Genomic_DNA"/>
</dbReference>
<evidence type="ECO:0000313" key="7">
    <source>
        <dbReference type="Proteomes" id="UP001211907"/>
    </source>
</evidence>
<dbReference type="PANTHER" id="PTHR15139:SF0">
    <property type="entry name" value="TUBULIN-SPECIFIC CHAPERONE C"/>
    <property type="match status" value="1"/>
</dbReference>
<keyword evidence="7" id="KW-1185">Reference proteome</keyword>
<dbReference type="PROSITE" id="PS51329">
    <property type="entry name" value="C_CAP_COFACTOR_C"/>
    <property type="match status" value="1"/>
</dbReference>
<keyword evidence="4" id="KW-0143">Chaperone</keyword>
<dbReference type="InterPro" id="IPR027684">
    <property type="entry name" value="TBCC"/>
</dbReference>
<dbReference type="InterPro" id="IPR017901">
    <property type="entry name" value="C-CAP_CF_C-like"/>
</dbReference>